<dbReference type="Gene3D" id="1.10.472.10">
    <property type="entry name" value="Cyclin-like"/>
    <property type="match status" value="1"/>
</dbReference>
<comment type="caution">
    <text evidence="2">The sequence shown here is derived from an EMBL/GenBank/DDBJ whole genome shotgun (WGS) entry which is preliminary data.</text>
</comment>
<name>A0A8H6TIM6_MYCCL</name>
<dbReference type="SUPFAM" id="SSF47954">
    <property type="entry name" value="Cyclin-like"/>
    <property type="match status" value="1"/>
</dbReference>
<feature type="compositionally biased region" description="Acidic residues" evidence="1">
    <location>
        <begin position="106"/>
        <end position="123"/>
    </location>
</feature>
<evidence type="ECO:0000313" key="2">
    <source>
        <dbReference type="EMBL" id="KAF7317367.1"/>
    </source>
</evidence>
<dbReference type="GO" id="GO:0016538">
    <property type="term" value="F:cyclin-dependent protein serine/threonine kinase regulator activity"/>
    <property type="evidence" value="ECO:0007669"/>
    <property type="project" value="TreeGrafter"/>
</dbReference>
<feature type="compositionally biased region" description="Low complexity" evidence="1">
    <location>
        <begin position="962"/>
        <end position="985"/>
    </location>
</feature>
<evidence type="ECO:0000256" key="1">
    <source>
        <dbReference type="SAM" id="MobiDB-lite"/>
    </source>
</evidence>
<feature type="compositionally biased region" description="Low complexity" evidence="1">
    <location>
        <begin position="172"/>
        <end position="188"/>
    </location>
</feature>
<protein>
    <recommendedName>
        <fullName evidence="4">Cyclin-like domain-containing protein</fullName>
    </recommendedName>
</protein>
<feature type="region of interest" description="Disordered" evidence="1">
    <location>
        <begin position="172"/>
        <end position="204"/>
    </location>
</feature>
<feature type="region of interest" description="Disordered" evidence="1">
    <location>
        <begin position="853"/>
        <end position="878"/>
    </location>
</feature>
<feature type="compositionally biased region" description="Pro residues" evidence="1">
    <location>
        <begin position="93"/>
        <end position="104"/>
    </location>
</feature>
<dbReference type="CDD" id="cd20557">
    <property type="entry name" value="CYCLIN_ScPCL1-like"/>
    <property type="match status" value="1"/>
</dbReference>
<gene>
    <name evidence="2" type="ORF">HMN09_00473000</name>
</gene>
<dbReference type="GO" id="GO:0005634">
    <property type="term" value="C:nucleus"/>
    <property type="evidence" value="ECO:0007669"/>
    <property type="project" value="TreeGrafter"/>
</dbReference>
<feature type="compositionally biased region" description="Basic and acidic residues" evidence="1">
    <location>
        <begin position="738"/>
        <end position="751"/>
    </location>
</feature>
<organism evidence="2 3">
    <name type="scientific">Mycena chlorophos</name>
    <name type="common">Agaric fungus</name>
    <name type="synonym">Agaricus chlorophos</name>
    <dbReference type="NCBI Taxonomy" id="658473"/>
    <lineage>
        <taxon>Eukaryota</taxon>
        <taxon>Fungi</taxon>
        <taxon>Dikarya</taxon>
        <taxon>Basidiomycota</taxon>
        <taxon>Agaricomycotina</taxon>
        <taxon>Agaricomycetes</taxon>
        <taxon>Agaricomycetidae</taxon>
        <taxon>Agaricales</taxon>
        <taxon>Marasmiineae</taxon>
        <taxon>Mycenaceae</taxon>
        <taxon>Mycena</taxon>
    </lineage>
</organism>
<feature type="compositionally biased region" description="Basic and acidic residues" evidence="1">
    <location>
        <begin position="776"/>
        <end position="786"/>
    </location>
</feature>
<feature type="compositionally biased region" description="Polar residues" evidence="1">
    <location>
        <begin position="488"/>
        <end position="502"/>
    </location>
</feature>
<feature type="region of interest" description="Disordered" evidence="1">
    <location>
        <begin position="321"/>
        <end position="598"/>
    </location>
</feature>
<proteinExistence type="predicted"/>
<dbReference type="GO" id="GO:0000307">
    <property type="term" value="C:cyclin-dependent protein kinase holoenzyme complex"/>
    <property type="evidence" value="ECO:0007669"/>
    <property type="project" value="TreeGrafter"/>
</dbReference>
<feature type="compositionally biased region" description="Polar residues" evidence="1">
    <location>
        <begin position="511"/>
        <end position="524"/>
    </location>
</feature>
<dbReference type="PANTHER" id="PTHR15615">
    <property type="match status" value="1"/>
</dbReference>
<feature type="compositionally biased region" description="Polar residues" evidence="1">
    <location>
        <begin position="550"/>
        <end position="562"/>
    </location>
</feature>
<feature type="region of interest" description="Disordered" evidence="1">
    <location>
        <begin position="704"/>
        <end position="786"/>
    </location>
</feature>
<accession>A0A8H6TIM6</accession>
<feature type="compositionally biased region" description="Basic and acidic residues" evidence="1">
    <location>
        <begin position="321"/>
        <end position="333"/>
    </location>
</feature>
<dbReference type="PANTHER" id="PTHR15615:SF27">
    <property type="entry name" value="PHO85 CYCLIN CLG1"/>
    <property type="match status" value="1"/>
</dbReference>
<feature type="compositionally biased region" description="Polar residues" evidence="1">
    <location>
        <begin position="372"/>
        <end position="383"/>
    </location>
</feature>
<feature type="compositionally biased region" description="Low complexity" evidence="1">
    <location>
        <begin position="532"/>
        <end position="541"/>
    </location>
</feature>
<dbReference type="Proteomes" id="UP000613580">
    <property type="component" value="Unassembled WGS sequence"/>
</dbReference>
<feature type="compositionally biased region" description="Basic and acidic residues" evidence="1">
    <location>
        <begin position="444"/>
        <end position="470"/>
    </location>
</feature>
<evidence type="ECO:0000313" key="3">
    <source>
        <dbReference type="Proteomes" id="UP000613580"/>
    </source>
</evidence>
<sequence>MTSTTTTAMPFGAAVGHGHWDPMTPPHTDAVQHRRLAAWVVPPPPPPTQHSQRDNKAYQPQLLTPPDDDAYESVATQKHAHASASYSSSYDYHPPPATTHPPPLVSDDDDEDDDEHEPEDAEMSEAPPRPERDTDSWARDWLHVARARPESAALVAEKTCEMICYLWFAPSSPKRSSSPSASSSDSSPVPEPAPTPSPLQLRPSPSFVTFTQKLLETTQLSQSAIVLALHFIHRLRLRNKGIPAQAGSEFRVAVAGLMMANKFLDDNTYTNATWASVSSIPLAQINTMEREFLSGCNYALYVSAKVYEDWGRLLRGLVGARARERERERERERGRRHGHGPALHHRGGRLHLHQHPSSSYTIYSAPRRPAPMTSSSGPSQALSSWIHATPSRAHSHSRPRDRSFSPTPHGRGGSAYARRQGSDGMDVDDEDRGRRPSYSQPRARSHERPPPTQVLERERDSEVGSKRRAEAAFSPPTYHPRPHPTFGSVYSTPGTSTMSQRPAPTLVIPNPASTYPRSAGTSHWSPVDREGSSAGSSSGPSLPLPLPAHTFSNPAPTTTSLGTPLERFGAMSLSNANSRQPSPSPPTRRERPRPVSYAGMSSATYGAYSYQAPPSSSTGTYVSPAPSTTVQYAPPPSAQAQTVSLPSIAVGYGASDDAVDQRYEQQQQHYHPSTLAAHWDYSTAKVPTAQDLYFYALTSSPISDATSDYSDESPHRQSMSGCSDVGSDDDDDGSGMSDDGREPEPYSHTYHDPPPSSATTAIPTRGRSRALSNAALERERDPERYREEARRARLRYAPAPVSSVVPPSTTPLYSWLAPYASTTATSTTTTLQPQPQRASSTNSATLLSRWGVQSARTSPVRGTLSTVPQPLPHSHTHAPPQPAFENEWAMGMTPPRAGYAMEGAGGWTPPRGSATGGVALPHFADLERWSGVGAGASPAATQHHQHQQQQQQLQYMPPPPEAAFTSSTTTTTRRTSQAQPQPRRAVFANAGPPGVSGYAYAY</sequence>
<feature type="compositionally biased region" description="Low complexity" evidence="1">
    <location>
        <begin position="82"/>
        <end position="92"/>
    </location>
</feature>
<reference evidence="2" key="1">
    <citation type="submission" date="2020-05" db="EMBL/GenBank/DDBJ databases">
        <title>Mycena genomes resolve the evolution of fungal bioluminescence.</title>
        <authorList>
            <person name="Tsai I.J."/>
        </authorList>
    </citation>
    <scope>NUCLEOTIDE SEQUENCE</scope>
    <source>
        <strain evidence="2">110903Hualien_Pintung</strain>
    </source>
</reference>
<dbReference type="OrthoDB" id="244495at2759"/>
<evidence type="ECO:0008006" key="4">
    <source>
        <dbReference type="Google" id="ProtNLM"/>
    </source>
</evidence>
<feature type="region of interest" description="Disordered" evidence="1">
    <location>
        <begin position="1"/>
        <end position="134"/>
    </location>
</feature>
<dbReference type="InterPro" id="IPR013922">
    <property type="entry name" value="Cyclin_PHO80-like"/>
</dbReference>
<dbReference type="AlphaFoldDB" id="A0A8H6TIM6"/>
<feature type="region of interest" description="Disordered" evidence="1">
    <location>
        <begin position="935"/>
        <end position="993"/>
    </location>
</feature>
<dbReference type="InterPro" id="IPR036915">
    <property type="entry name" value="Cyclin-like_sf"/>
</dbReference>
<dbReference type="GO" id="GO:0019901">
    <property type="term" value="F:protein kinase binding"/>
    <property type="evidence" value="ECO:0007669"/>
    <property type="project" value="InterPro"/>
</dbReference>
<dbReference type="Pfam" id="PF08613">
    <property type="entry name" value="Cyclin"/>
    <property type="match status" value="1"/>
</dbReference>
<keyword evidence="3" id="KW-1185">Reference proteome</keyword>
<dbReference type="EMBL" id="JACAZE010000005">
    <property type="protein sequence ID" value="KAF7317367.1"/>
    <property type="molecule type" value="Genomic_DNA"/>
</dbReference>
<feature type="compositionally biased region" description="Basic residues" evidence="1">
    <location>
        <begin position="334"/>
        <end position="354"/>
    </location>
</feature>